<feature type="compositionally biased region" description="Low complexity" evidence="1">
    <location>
        <begin position="1"/>
        <end position="12"/>
    </location>
</feature>
<evidence type="ECO:0000313" key="2">
    <source>
        <dbReference type="EMBL" id="OSX70873.1"/>
    </source>
</evidence>
<evidence type="ECO:0000256" key="1">
    <source>
        <dbReference type="SAM" id="MobiDB-lite"/>
    </source>
</evidence>
<sequence length="145" mass="14612">MAVTGGRWAAGGRPAGGRHDRRLVRPLGRRDSVETVAPSLGQNALASSQAAVRVTPDGTRAAVPVRRGHCWARDVILKVAPPLSMAAACGASTRPSAVGPTPTSCDATQPTRHGGVGTTADHPALAITAVLPCAPSSRAGVGGER</sequence>
<reference evidence="2 3" key="1">
    <citation type="submission" date="2017-03" db="EMBL/GenBank/DDBJ databases">
        <title>WGS assembly of Porphyra umbilicalis.</title>
        <authorList>
            <person name="Brawley S.H."/>
            <person name="Blouin N.A."/>
            <person name="Ficko-Blean E."/>
            <person name="Wheeler G.L."/>
            <person name="Lohr M."/>
            <person name="Goodson H.V."/>
            <person name="Jenkins J.W."/>
            <person name="Blaby-Haas C.E."/>
            <person name="Helliwell K.E."/>
            <person name="Chan C."/>
            <person name="Marriage T."/>
            <person name="Bhattacharya D."/>
            <person name="Klein A.S."/>
            <person name="Badis Y."/>
            <person name="Brodie J."/>
            <person name="Cao Y."/>
            <person name="Collen J."/>
            <person name="Dittami S.M."/>
            <person name="Gachon C.M."/>
            <person name="Green B.R."/>
            <person name="Karpowicz S."/>
            <person name="Kim J.W."/>
            <person name="Kudahl U."/>
            <person name="Lin S."/>
            <person name="Michel G."/>
            <person name="Mittag M."/>
            <person name="Olson B.J."/>
            <person name="Pangilinan J."/>
            <person name="Peng Y."/>
            <person name="Qiu H."/>
            <person name="Shu S."/>
            <person name="Singer J.T."/>
            <person name="Smith A.G."/>
            <person name="Sprecher B.N."/>
            <person name="Wagner V."/>
            <person name="Wang W."/>
            <person name="Wang Z.-Y."/>
            <person name="Yan J."/>
            <person name="Yarish C."/>
            <person name="Zoeuner-Riek S."/>
            <person name="Zhuang Y."/>
            <person name="Zou Y."/>
            <person name="Lindquist E.A."/>
            <person name="Grimwood J."/>
            <person name="Barry K."/>
            <person name="Rokhsar D.S."/>
            <person name="Schmutz J."/>
            <person name="Stiller J.W."/>
            <person name="Grossman A.R."/>
            <person name="Prochnik S.E."/>
        </authorList>
    </citation>
    <scope>NUCLEOTIDE SEQUENCE [LARGE SCALE GENOMIC DNA]</scope>
    <source>
        <strain evidence="2">4086291</strain>
    </source>
</reference>
<gene>
    <name evidence="2" type="ORF">BU14_0646s0001</name>
</gene>
<dbReference type="AlphaFoldDB" id="A0A1X6NR46"/>
<dbReference type="Proteomes" id="UP000218209">
    <property type="component" value="Unassembled WGS sequence"/>
</dbReference>
<feature type="region of interest" description="Disordered" evidence="1">
    <location>
        <begin position="92"/>
        <end position="117"/>
    </location>
</feature>
<keyword evidence="3" id="KW-1185">Reference proteome</keyword>
<feature type="compositionally biased region" description="Polar residues" evidence="1">
    <location>
        <begin position="101"/>
        <end position="111"/>
    </location>
</feature>
<evidence type="ECO:0000313" key="3">
    <source>
        <dbReference type="Proteomes" id="UP000218209"/>
    </source>
</evidence>
<protein>
    <submittedName>
        <fullName evidence="2">Uncharacterized protein</fullName>
    </submittedName>
</protein>
<name>A0A1X6NR46_PORUM</name>
<organism evidence="2 3">
    <name type="scientific">Porphyra umbilicalis</name>
    <name type="common">Purple laver</name>
    <name type="synonym">Red alga</name>
    <dbReference type="NCBI Taxonomy" id="2786"/>
    <lineage>
        <taxon>Eukaryota</taxon>
        <taxon>Rhodophyta</taxon>
        <taxon>Bangiophyceae</taxon>
        <taxon>Bangiales</taxon>
        <taxon>Bangiaceae</taxon>
        <taxon>Porphyra</taxon>
    </lineage>
</organism>
<accession>A0A1X6NR46</accession>
<proteinExistence type="predicted"/>
<dbReference type="EMBL" id="KV919196">
    <property type="protein sequence ID" value="OSX70873.1"/>
    <property type="molecule type" value="Genomic_DNA"/>
</dbReference>
<feature type="region of interest" description="Disordered" evidence="1">
    <location>
        <begin position="1"/>
        <end position="21"/>
    </location>
</feature>